<sequence>LQYHFFVHFGLTIVVPHIEAKAEEDVVPDEHLHARFFTRVDSHDVAINYCHGASSGSCCKVTVDLQDGKTWILVI</sequence>
<dbReference type="Ensembl" id="ENSMALT00000005447.1">
    <property type="protein sequence ID" value="ENSMALP00000005327.1"/>
    <property type="gene ID" value="ENSMALG00000003840.1"/>
</dbReference>
<name>A0A3Q3IKS0_MONAL</name>
<protein>
    <submittedName>
        <fullName evidence="1">Uncharacterized protein</fullName>
    </submittedName>
</protein>
<dbReference type="AlphaFoldDB" id="A0A3Q3IKS0"/>
<accession>A0A3Q3IKS0</accession>
<reference evidence="1" key="2">
    <citation type="submission" date="2025-09" db="UniProtKB">
        <authorList>
            <consortium name="Ensembl"/>
        </authorList>
    </citation>
    <scope>IDENTIFICATION</scope>
</reference>
<evidence type="ECO:0000313" key="2">
    <source>
        <dbReference type="Proteomes" id="UP000261600"/>
    </source>
</evidence>
<proteinExistence type="predicted"/>
<keyword evidence="2" id="KW-1185">Reference proteome</keyword>
<reference evidence="1" key="1">
    <citation type="submission" date="2025-08" db="UniProtKB">
        <authorList>
            <consortium name="Ensembl"/>
        </authorList>
    </citation>
    <scope>IDENTIFICATION</scope>
</reference>
<organism evidence="1 2">
    <name type="scientific">Monopterus albus</name>
    <name type="common">Swamp eel</name>
    <dbReference type="NCBI Taxonomy" id="43700"/>
    <lineage>
        <taxon>Eukaryota</taxon>
        <taxon>Metazoa</taxon>
        <taxon>Chordata</taxon>
        <taxon>Craniata</taxon>
        <taxon>Vertebrata</taxon>
        <taxon>Euteleostomi</taxon>
        <taxon>Actinopterygii</taxon>
        <taxon>Neopterygii</taxon>
        <taxon>Teleostei</taxon>
        <taxon>Neoteleostei</taxon>
        <taxon>Acanthomorphata</taxon>
        <taxon>Anabantaria</taxon>
        <taxon>Synbranchiformes</taxon>
        <taxon>Synbranchidae</taxon>
        <taxon>Monopterus</taxon>
    </lineage>
</organism>
<evidence type="ECO:0000313" key="1">
    <source>
        <dbReference type="Ensembl" id="ENSMALP00000005327.1"/>
    </source>
</evidence>
<dbReference type="Proteomes" id="UP000261600">
    <property type="component" value="Unplaced"/>
</dbReference>